<sequence length="216" mass="23185">MIELVIAHIGEFFSGFKITLVIALGAMLGGSLLGVLTAIFRLSRVGPLRMLSLSYIELIRNTPGLVQLLLVYLGLPEFGIRFSPLGATILALTINNGAYLAEIFRAGLQSVPKGQLEAAAAIGLPRTATLIEVVLPQALLAIYPSLTNQFIQTVLFSSIGALIGTVELTQVALILNTQTYRTIEILAALSLMYVGISAVIASASHRLGVRLERRYH</sequence>
<evidence type="ECO:0000313" key="9">
    <source>
        <dbReference type="EMBL" id="TMI83350.1"/>
    </source>
</evidence>
<dbReference type="AlphaFoldDB" id="A0A537JIN8"/>
<evidence type="ECO:0000313" key="10">
    <source>
        <dbReference type="Proteomes" id="UP000320048"/>
    </source>
</evidence>
<dbReference type="PANTHER" id="PTHR30614">
    <property type="entry name" value="MEMBRANE COMPONENT OF AMINO ACID ABC TRANSPORTER"/>
    <property type="match status" value="1"/>
</dbReference>
<dbReference type="InterPro" id="IPR043429">
    <property type="entry name" value="ArtM/GltK/GlnP/TcyL/YhdX-like"/>
</dbReference>
<feature type="transmembrane region" description="Helical" evidence="7">
    <location>
        <begin position="20"/>
        <end position="40"/>
    </location>
</feature>
<dbReference type="InterPro" id="IPR010065">
    <property type="entry name" value="AA_ABC_transptr_permease_3TM"/>
</dbReference>
<dbReference type="Proteomes" id="UP000320048">
    <property type="component" value="Unassembled WGS sequence"/>
</dbReference>
<keyword evidence="6 7" id="KW-0472">Membrane</keyword>
<dbReference type="GO" id="GO:0006865">
    <property type="term" value="P:amino acid transport"/>
    <property type="evidence" value="ECO:0007669"/>
    <property type="project" value="TreeGrafter"/>
</dbReference>
<accession>A0A537JIN8</accession>
<dbReference type="Gene3D" id="1.10.3720.10">
    <property type="entry name" value="MetI-like"/>
    <property type="match status" value="1"/>
</dbReference>
<evidence type="ECO:0000256" key="2">
    <source>
        <dbReference type="ARBA" id="ARBA00022448"/>
    </source>
</evidence>
<evidence type="ECO:0000256" key="5">
    <source>
        <dbReference type="ARBA" id="ARBA00022989"/>
    </source>
</evidence>
<feature type="domain" description="ABC transmembrane type-1" evidence="8">
    <location>
        <begin position="16"/>
        <end position="204"/>
    </location>
</feature>
<organism evidence="9 10">
    <name type="scientific">Candidatus Segetimicrobium genomatis</name>
    <dbReference type="NCBI Taxonomy" id="2569760"/>
    <lineage>
        <taxon>Bacteria</taxon>
        <taxon>Bacillati</taxon>
        <taxon>Candidatus Sysuimicrobiota</taxon>
        <taxon>Candidatus Sysuimicrobiia</taxon>
        <taxon>Candidatus Sysuimicrobiales</taxon>
        <taxon>Candidatus Segetimicrobiaceae</taxon>
        <taxon>Candidatus Segetimicrobium</taxon>
    </lineage>
</organism>
<proteinExistence type="inferred from homology"/>
<comment type="caution">
    <text evidence="9">The sequence shown here is derived from an EMBL/GenBank/DDBJ whole genome shotgun (WGS) entry which is preliminary data.</text>
</comment>
<dbReference type="InterPro" id="IPR000515">
    <property type="entry name" value="MetI-like"/>
</dbReference>
<keyword evidence="5 7" id="KW-1133">Transmembrane helix</keyword>
<feature type="transmembrane region" description="Helical" evidence="7">
    <location>
        <begin position="154"/>
        <end position="173"/>
    </location>
</feature>
<gene>
    <name evidence="9" type="ORF">E6H04_03190</name>
</gene>
<keyword evidence="3" id="KW-1003">Cell membrane</keyword>
<reference evidence="9 10" key="1">
    <citation type="journal article" date="2019" name="Nat. Microbiol.">
        <title>Mediterranean grassland soil C-N compound turnover is dependent on rainfall and depth, and is mediated by genomically divergent microorganisms.</title>
        <authorList>
            <person name="Diamond S."/>
            <person name="Andeer P.F."/>
            <person name="Li Z."/>
            <person name="Crits-Christoph A."/>
            <person name="Burstein D."/>
            <person name="Anantharaman K."/>
            <person name="Lane K.R."/>
            <person name="Thomas B.C."/>
            <person name="Pan C."/>
            <person name="Northen T.R."/>
            <person name="Banfield J.F."/>
        </authorList>
    </citation>
    <scope>NUCLEOTIDE SEQUENCE [LARGE SCALE GENOMIC DNA]</scope>
    <source>
        <strain evidence="9">NP_7</strain>
    </source>
</reference>
<name>A0A537JIN8_9BACT</name>
<dbReference type="InterPro" id="IPR035906">
    <property type="entry name" value="MetI-like_sf"/>
</dbReference>
<dbReference type="PANTHER" id="PTHR30614:SF35">
    <property type="entry name" value="ABC TRANSPORTER PERMEASE PROTEIN"/>
    <property type="match status" value="1"/>
</dbReference>
<dbReference type="CDD" id="cd06261">
    <property type="entry name" value="TM_PBP2"/>
    <property type="match status" value="1"/>
</dbReference>
<feature type="transmembrane region" description="Helical" evidence="7">
    <location>
        <begin position="185"/>
        <end position="204"/>
    </location>
</feature>
<comment type="subcellular location">
    <subcellularLocation>
        <location evidence="1 7">Cell membrane</location>
        <topology evidence="1 7">Multi-pass membrane protein</topology>
    </subcellularLocation>
</comment>
<dbReference type="Pfam" id="PF00528">
    <property type="entry name" value="BPD_transp_1"/>
    <property type="match status" value="1"/>
</dbReference>
<protein>
    <submittedName>
        <fullName evidence="9">Amino acid ABC transporter permease</fullName>
    </submittedName>
</protein>
<comment type="similarity">
    <text evidence="7">Belongs to the binding-protein-dependent transport system permease family.</text>
</comment>
<dbReference type="PROSITE" id="PS50928">
    <property type="entry name" value="ABC_TM1"/>
    <property type="match status" value="1"/>
</dbReference>
<dbReference type="GO" id="GO:0043190">
    <property type="term" value="C:ATP-binding cassette (ABC) transporter complex"/>
    <property type="evidence" value="ECO:0007669"/>
    <property type="project" value="InterPro"/>
</dbReference>
<keyword evidence="4 7" id="KW-0812">Transmembrane</keyword>
<dbReference type="NCBIfam" id="TIGR01726">
    <property type="entry name" value="HEQRo_perm_3TM"/>
    <property type="match status" value="1"/>
</dbReference>
<evidence type="ECO:0000256" key="4">
    <source>
        <dbReference type="ARBA" id="ARBA00022692"/>
    </source>
</evidence>
<evidence type="ECO:0000256" key="1">
    <source>
        <dbReference type="ARBA" id="ARBA00004651"/>
    </source>
</evidence>
<dbReference type="EMBL" id="VBAO01000078">
    <property type="protein sequence ID" value="TMI83350.1"/>
    <property type="molecule type" value="Genomic_DNA"/>
</dbReference>
<keyword evidence="2 7" id="KW-0813">Transport</keyword>
<evidence type="ECO:0000256" key="3">
    <source>
        <dbReference type="ARBA" id="ARBA00022475"/>
    </source>
</evidence>
<evidence type="ECO:0000256" key="6">
    <source>
        <dbReference type="ARBA" id="ARBA00023136"/>
    </source>
</evidence>
<evidence type="ECO:0000256" key="7">
    <source>
        <dbReference type="RuleBase" id="RU363032"/>
    </source>
</evidence>
<dbReference type="SUPFAM" id="SSF161098">
    <property type="entry name" value="MetI-like"/>
    <property type="match status" value="1"/>
</dbReference>
<evidence type="ECO:0000259" key="8">
    <source>
        <dbReference type="PROSITE" id="PS50928"/>
    </source>
</evidence>
<dbReference type="GO" id="GO:0022857">
    <property type="term" value="F:transmembrane transporter activity"/>
    <property type="evidence" value="ECO:0007669"/>
    <property type="project" value="InterPro"/>
</dbReference>